<keyword evidence="3" id="KW-0328">Glycosyltransferase</keyword>
<evidence type="ECO:0000256" key="2">
    <source>
        <dbReference type="ARBA" id="ARBA00022475"/>
    </source>
</evidence>
<dbReference type="EMBL" id="MYFO01000038">
    <property type="protein sequence ID" value="TFE84148.1"/>
    <property type="molecule type" value="Genomic_DNA"/>
</dbReference>
<proteinExistence type="predicted"/>
<gene>
    <name evidence="10" type="ORF">B5M42_21135</name>
</gene>
<evidence type="ECO:0000259" key="9">
    <source>
        <dbReference type="Pfam" id="PF13231"/>
    </source>
</evidence>
<keyword evidence="4" id="KW-0808">Transferase</keyword>
<feature type="transmembrane region" description="Helical" evidence="8">
    <location>
        <begin position="424"/>
        <end position="448"/>
    </location>
</feature>
<dbReference type="Pfam" id="PF13231">
    <property type="entry name" value="PMT_2"/>
    <property type="match status" value="1"/>
</dbReference>
<dbReference type="GO" id="GO:0009103">
    <property type="term" value="P:lipopolysaccharide biosynthetic process"/>
    <property type="evidence" value="ECO:0007669"/>
    <property type="project" value="UniProtKB-ARBA"/>
</dbReference>
<feature type="transmembrane region" description="Helical" evidence="8">
    <location>
        <begin position="261"/>
        <end position="278"/>
    </location>
</feature>
<evidence type="ECO:0000313" key="11">
    <source>
        <dbReference type="Proteomes" id="UP000298246"/>
    </source>
</evidence>
<protein>
    <recommendedName>
        <fullName evidence="9">Glycosyltransferase RgtA/B/C/D-like domain-containing protein</fullName>
    </recommendedName>
</protein>
<organism evidence="10 11">
    <name type="scientific">Paenibacillus athensensis</name>
    <dbReference type="NCBI Taxonomy" id="1967502"/>
    <lineage>
        <taxon>Bacteria</taxon>
        <taxon>Bacillati</taxon>
        <taxon>Bacillota</taxon>
        <taxon>Bacilli</taxon>
        <taxon>Bacillales</taxon>
        <taxon>Paenibacillaceae</taxon>
        <taxon>Paenibacillus</taxon>
    </lineage>
</organism>
<feature type="transmembrane region" description="Helical" evidence="8">
    <location>
        <begin position="376"/>
        <end position="393"/>
    </location>
</feature>
<dbReference type="GO" id="GO:0016763">
    <property type="term" value="F:pentosyltransferase activity"/>
    <property type="evidence" value="ECO:0007669"/>
    <property type="project" value="TreeGrafter"/>
</dbReference>
<reference evidence="10 11" key="1">
    <citation type="submission" date="2017-03" db="EMBL/GenBank/DDBJ databases">
        <title>Isolation of Levoglucosan Utilizing Bacteria.</title>
        <authorList>
            <person name="Arya A.S."/>
        </authorList>
    </citation>
    <scope>NUCLEOTIDE SEQUENCE [LARGE SCALE GENOMIC DNA]</scope>
    <source>
        <strain evidence="10 11">MEC069</strain>
    </source>
</reference>
<dbReference type="InterPro" id="IPR038731">
    <property type="entry name" value="RgtA/B/C-like"/>
</dbReference>
<name>A0A4Y8PT75_9BACL</name>
<keyword evidence="5 8" id="KW-0812">Transmembrane</keyword>
<feature type="transmembrane region" description="Helical" evidence="8">
    <location>
        <begin position="185"/>
        <end position="211"/>
    </location>
</feature>
<evidence type="ECO:0000256" key="3">
    <source>
        <dbReference type="ARBA" id="ARBA00022676"/>
    </source>
</evidence>
<keyword evidence="2" id="KW-1003">Cell membrane</keyword>
<dbReference type="GO" id="GO:0005886">
    <property type="term" value="C:plasma membrane"/>
    <property type="evidence" value="ECO:0007669"/>
    <property type="project" value="UniProtKB-SubCell"/>
</dbReference>
<feature type="domain" description="Glycosyltransferase RgtA/B/C/D-like" evidence="9">
    <location>
        <begin position="120"/>
        <end position="277"/>
    </location>
</feature>
<keyword evidence="6 8" id="KW-1133">Transmembrane helix</keyword>
<feature type="transmembrane region" description="Helical" evidence="8">
    <location>
        <begin position="400"/>
        <end position="418"/>
    </location>
</feature>
<dbReference type="PANTHER" id="PTHR33908:SF11">
    <property type="entry name" value="MEMBRANE PROTEIN"/>
    <property type="match status" value="1"/>
</dbReference>
<comment type="subcellular location">
    <subcellularLocation>
        <location evidence="1">Cell membrane</location>
        <topology evidence="1">Multi-pass membrane protein</topology>
    </subcellularLocation>
</comment>
<dbReference type="Proteomes" id="UP000298246">
    <property type="component" value="Unassembled WGS sequence"/>
</dbReference>
<dbReference type="InterPro" id="IPR050297">
    <property type="entry name" value="LipidA_mod_glycosyltrf_83"/>
</dbReference>
<keyword evidence="11" id="KW-1185">Reference proteome</keyword>
<dbReference type="AlphaFoldDB" id="A0A4Y8PT75"/>
<feature type="transmembrane region" description="Helical" evidence="8">
    <location>
        <begin position="145"/>
        <end position="165"/>
    </location>
</feature>
<evidence type="ECO:0000256" key="4">
    <source>
        <dbReference type="ARBA" id="ARBA00022679"/>
    </source>
</evidence>
<evidence type="ECO:0000256" key="6">
    <source>
        <dbReference type="ARBA" id="ARBA00022989"/>
    </source>
</evidence>
<dbReference type="OrthoDB" id="136232at2"/>
<accession>A0A4Y8PT75</accession>
<feature type="transmembrane region" description="Helical" evidence="8">
    <location>
        <begin position="223"/>
        <end position="249"/>
    </location>
</feature>
<keyword evidence="7 8" id="KW-0472">Membrane</keyword>
<sequence length="458" mass="52179">MSSAPCRGCCCSRNRFRLHSGWDFCCWPAGRCCWPNKQDERGGWRKIQRRRDEGGMKKTTATALLLILAVSLYLRLHYVLTAHYAPLEWDQLEYTKTAVQLLDKGIYAYRSTEPNTLVTPGWPLLLAGVLALFDHDPLEPALMAVRVLNCLIALGAIALLFLIGRRLFNPLTGLIAAGLAAVQPSYIWSCSLILTEVPFLTAFMGLVYMQIRVLQDNRKRDHWWMGLLLGLCVLIRPNTLPMAIVPYVLLWWTNRRAEPRTALLAAAAFGVVMLPWWLRNWHTFHSFIFIAKGEAGNPFLGGTDPYFRGTIDWTGMENKDQFAEGLRRIREGFVTEPLLWLRWMTVGKLAVFFKTMWVGPYPLAVPGWYFSLLGKLNTYTLGLGWATMLAYAWRSLSVRYLLGGFAVFLAVHMLFIPVNRYAYAMLPFMMLAAAWGAVQIAGYLRSLWLTALPQRKRI</sequence>
<dbReference type="PANTHER" id="PTHR33908">
    <property type="entry name" value="MANNOSYLTRANSFERASE YKCB-RELATED"/>
    <property type="match status" value="1"/>
</dbReference>
<evidence type="ECO:0000256" key="5">
    <source>
        <dbReference type="ARBA" id="ARBA00022692"/>
    </source>
</evidence>
<evidence type="ECO:0000313" key="10">
    <source>
        <dbReference type="EMBL" id="TFE84148.1"/>
    </source>
</evidence>
<evidence type="ECO:0000256" key="7">
    <source>
        <dbReference type="ARBA" id="ARBA00023136"/>
    </source>
</evidence>
<feature type="transmembrane region" description="Helical" evidence="8">
    <location>
        <begin position="59"/>
        <end position="80"/>
    </location>
</feature>
<evidence type="ECO:0000256" key="8">
    <source>
        <dbReference type="SAM" id="Phobius"/>
    </source>
</evidence>
<comment type="caution">
    <text evidence="10">The sequence shown here is derived from an EMBL/GenBank/DDBJ whole genome shotgun (WGS) entry which is preliminary data.</text>
</comment>
<evidence type="ECO:0000256" key="1">
    <source>
        <dbReference type="ARBA" id="ARBA00004651"/>
    </source>
</evidence>